<dbReference type="PANTHER" id="PTHR28083">
    <property type="entry name" value="GOOD FOR FULL DBP5 ACTIVITY PROTEIN 2"/>
    <property type="match status" value="1"/>
</dbReference>
<dbReference type="InterPro" id="IPR036397">
    <property type="entry name" value="RNaseH_sf"/>
</dbReference>
<evidence type="ECO:0000259" key="2">
    <source>
        <dbReference type="Pfam" id="PF21762"/>
    </source>
</evidence>
<feature type="region of interest" description="Disordered" evidence="1">
    <location>
        <begin position="434"/>
        <end position="455"/>
    </location>
</feature>
<name>A0A3A2Z9F6_9EURO</name>
<evidence type="ECO:0000313" key="4">
    <source>
        <dbReference type="Proteomes" id="UP000266188"/>
    </source>
</evidence>
<dbReference type="Proteomes" id="UP000266188">
    <property type="component" value="Unassembled WGS sequence"/>
</dbReference>
<feature type="compositionally biased region" description="Polar residues" evidence="1">
    <location>
        <begin position="53"/>
        <end position="69"/>
    </location>
</feature>
<proteinExistence type="predicted"/>
<dbReference type="EMBL" id="MVGC01000371">
    <property type="protein sequence ID" value="RJE19768.1"/>
    <property type="molecule type" value="Genomic_DNA"/>
</dbReference>
<dbReference type="STRING" id="2070753.A0A3A2Z9F6"/>
<dbReference type="InterPro" id="IPR048519">
    <property type="entry name" value="Gfd2/YDR514C-like_C"/>
</dbReference>
<gene>
    <name evidence="3" type="ORF">PHISCL_07884</name>
</gene>
<reference evidence="4" key="1">
    <citation type="submission" date="2017-02" db="EMBL/GenBank/DDBJ databases">
        <authorList>
            <person name="Tafer H."/>
            <person name="Lopandic K."/>
        </authorList>
    </citation>
    <scope>NUCLEOTIDE SEQUENCE [LARGE SCALE GENOMIC DNA]</scope>
    <source>
        <strain evidence="4">CBS 366.77</strain>
    </source>
</reference>
<dbReference type="SUPFAM" id="SSF53098">
    <property type="entry name" value="Ribonuclease H-like"/>
    <property type="match status" value="1"/>
</dbReference>
<comment type="caution">
    <text evidence="3">The sequence shown here is derived from an EMBL/GenBank/DDBJ whole genome shotgun (WGS) entry which is preliminary data.</text>
</comment>
<dbReference type="AlphaFoldDB" id="A0A3A2Z9F6"/>
<dbReference type="InterPro" id="IPR040151">
    <property type="entry name" value="Gfd2/YDR514C-like"/>
</dbReference>
<feature type="domain" description="Gfd2/YDR514C-like C-terminal" evidence="2">
    <location>
        <begin position="326"/>
        <end position="541"/>
    </location>
</feature>
<accession>A0A3A2Z9F6</accession>
<dbReference type="Gene3D" id="3.30.420.10">
    <property type="entry name" value="Ribonuclease H-like superfamily/Ribonuclease H"/>
    <property type="match status" value="1"/>
</dbReference>
<dbReference type="PANTHER" id="PTHR28083:SF1">
    <property type="entry name" value="GOOD FOR FULL DBP5 ACTIVITY PROTEIN 2"/>
    <property type="match status" value="1"/>
</dbReference>
<evidence type="ECO:0000256" key="1">
    <source>
        <dbReference type="SAM" id="MobiDB-lite"/>
    </source>
</evidence>
<keyword evidence="4" id="KW-1185">Reference proteome</keyword>
<evidence type="ECO:0000313" key="3">
    <source>
        <dbReference type="EMBL" id="RJE19768.1"/>
    </source>
</evidence>
<organism evidence="3 4">
    <name type="scientific">Aspergillus sclerotialis</name>
    <dbReference type="NCBI Taxonomy" id="2070753"/>
    <lineage>
        <taxon>Eukaryota</taxon>
        <taxon>Fungi</taxon>
        <taxon>Dikarya</taxon>
        <taxon>Ascomycota</taxon>
        <taxon>Pezizomycotina</taxon>
        <taxon>Eurotiomycetes</taxon>
        <taxon>Eurotiomycetidae</taxon>
        <taxon>Eurotiales</taxon>
        <taxon>Aspergillaceae</taxon>
        <taxon>Aspergillus</taxon>
        <taxon>Aspergillus subgen. Polypaecilum</taxon>
    </lineage>
</organism>
<dbReference type="GO" id="GO:0003676">
    <property type="term" value="F:nucleic acid binding"/>
    <property type="evidence" value="ECO:0007669"/>
    <property type="project" value="InterPro"/>
</dbReference>
<dbReference type="Pfam" id="PF21762">
    <property type="entry name" value="DEDDh_C"/>
    <property type="match status" value="1"/>
</dbReference>
<feature type="region of interest" description="Disordered" evidence="1">
    <location>
        <begin position="34"/>
        <end position="69"/>
    </location>
</feature>
<dbReference type="GO" id="GO:0005634">
    <property type="term" value="C:nucleus"/>
    <property type="evidence" value="ECO:0007669"/>
    <property type="project" value="TreeGrafter"/>
</dbReference>
<protein>
    <submittedName>
        <fullName evidence="3">QDE-2-interacting protein</fullName>
    </submittedName>
</protein>
<dbReference type="OrthoDB" id="5953249at2759"/>
<sequence length="577" mass="64929">MDCVRRLQLLFENDEDLLRSNTDLNVPCLSSSNVGDQSYTEPASVKAEPETPSFYSKQTSDEINASKSSNPLVANMEDISLKGKAKGKAPAIQATGSELSTSFCPIVAVSRYPYKYIKGELSQTVASGFFDGGKFWNREWDLHYLPVPDDVSNRALAVVPASQVQQFFEEINGALDCKLSLLDNPPRGLVLPFCDDGTPQPVRLGTSTRKETYTYFLSKIPSERLFVDSNADKSMVAYVKKIEAAFDAIKQKKKRSHIMRMQERIYHEEAMYDLLTRSQSHFGLLGDPYLYSSPEDPIDWNRLKKNGISLFDVNAPPSFPMYEEPIIISIDLEWNENINSQVTEVGISVLDTLDLVGIPPGQDGKNWTAYIRSFHYRVREYANVVNSKFVSGCPDKFEYGESEWVDLADIVKVIEQPFYDPYMADAPRVRSQSVEADSGVPLADPNENKKKNKKSERTIIVVGHGLPGDISRIGDLGTMIFDKYAGPKNKSKIDTAEVYRVFKGEQQTRSLGSIAMEYGMVTWHLHNAGNDARYTMEVFVRIVMDAREKYGQPKDFRAKSIDTSALTFATKGKEEWL</sequence>
<dbReference type="InterPro" id="IPR012337">
    <property type="entry name" value="RNaseH-like_sf"/>
</dbReference>